<dbReference type="AlphaFoldDB" id="A0A285RKH4"/>
<dbReference type="GO" id="GO:0016763">
    <property type="term" value="F:pentosyltransferase activity"/>
    <property type="evidence" value="ECO:0007669"/>
    <property type="project" value="TreeGrafter"/>
</dbReference>
<organism evidence="10 11">
    <name type="scientific">Rhodobacter maris</name>
    <dbReference type="NCBI Taxonomy" id="446682"/>
    <lineage>
        <taxon>Bacteria</taxon>
        <taxon>Pseudomonadati</taxon>
        <taxon>Pseudomonadota</taxon>
        <taxon>Alphaproteobacteria</taxon>
        <taxon>Rhodobacterales</taxon>
        <taxon>Rhodobacter group</taxon>
        <taxon>Rhodobacter</taxon>
    </lineage>
</organism>
<evidence type="ECO:0000259" key="9">
    <source>
        <dbReference type="Pfam" id="PF02366"/>
    </source>
</evidence>
<keyword evidence="11" id="KW-1185">Reference proteome</keyword>
<accession>A0A285RKH4</accession>
<dbReference type="GO" id="GO:0006493">
    <property type="term" value="P:protein O-linked glycosylation"/>
    <property type="evidence" value="ECO:0007669"/>
    <property type="project" value="InterPro"/>
</dbReference>
<keyword evidence="6 8" id="KW-1133">Transmembrane helix</keyword>
<dbReference type="GO" id="GO:0000030">
    <property type="term" value="F:mannosyltransferase activity"/>
    <property type="evidence" value="ECO:0007669"/>
    <property type="project" value="InterPro"/>
</dbReference>
<keyword evidence="5 8" id="KW-0812">Transmembrane</keyword>
<dbReference type="GO" id="GO:0009103">
    <property type="term" value="P:lipopolysaccharide biosynthetic process"/>
    <property type="evidence" value="ECO:0007669"/>
    <property type="project" value="TreeGrafter"/>
</dbReference>
<dbReference type="GO" id="GO:0010041">
    <property type="term" value="P:response to iron(III) ion"/>
    <property type="evidence" value="ECO:0007669"/>
    <property type="project" value="TreeGrafter"/>
</dbReference>
<reference evidence="11" key="1">
    <citation type="submission" date="2017-08" db="EMBL/GenBank/DDBJ databases">
        <authorList>
            <person name="Varghese N."/>
            <person name="Submissions S."/>
        </authorList>
    </citation>
    <scope>NUCLEOTIDE SEQUENCE [LARGE SCALE GENOMIC DNA]</scope>
    <source>
        <strain evidence="11">JA276</strain>
    </source>
</reference>
<dbReference type="PANTHER" id="PTHR33908:SF3">
    <property type="entry name" value="UNDECAPRENYL PHOSPHATE-ALPHA-4-AMINO-4-DEOXY-L-ARABINOSE ARABINOSYL TRANSFERASE"/>
    <property type="match status" value="1"/>
</dbReference>
<dbReference type="EMBL" id="OBMT01000001">
    <property type="protein sequence ID" value="SOB94179.1"/>
    <property type="molecule type" value="Genomic_DNA"/>
</dbReference>
<evidence type="ECO:0000256" key="7">
    <source>
        <dbReference type="ARBA" id="ARBA00023136"/>
    </source>
</evidence>
<dbReference type="GO" id="GO:0005886">
    <property type="term" value="C:plasma membrane"/>
    <property type="evidence" value="ECO:0007669"/>
    <property type="project" value="UniProtKB-SubCell"/>
</dbReference>
<evidence type="ECO:0000256" key="4">
    <source>
        <dbReference type="ARBA" id="ARBA00022679"/>
    </source>
</evidence>
<evidence type="ECO:0000256" key="2">
    <source>
        <dbReference type="ARBA" id="ARBA00022475"/>
    </source>
</evidence>
<protein>
    <submittedName>
        <fullName evidence="10">4-amino-4-deoxy-L-arabinose transferase-like glycosyltransferase</fullName>
    </submittedName>
</protein>
<gene>
    <name evidence="10" type="ORF">SAMN05877831_101346</name>
</gene>
<evidence type="ECO:0000256" key="3">
    <source>
        <dbReference type="ARBA" id="ARBA00022676"/>
    </source>
</evidence>
<feature type="transmembrane region" description="Helical" evidence="8">
    <location>
        <begin position="284"/>
        <end position="303"/>
    </location>
</feature>
<evidence type="ECO:0000313" key="11">
    <source>
        <dbReference type="Proteomes" id="UP000219111"/>
    </source>
</evidence>
<dbReference type="RefSeq" id="WP_097068372.1">
    <property type="nucleotide sequence ID" value="NZ_OBMT01000001.1"/>
</dbReference>
<feature type="transmembrane region" description="Helical" evidence="8">
    <location>
        <begin position="132"/>
        <end position="149"/>
    </location>
</feature>
<evidence type="ECO:0000256" key="6">
    <source>
        <dbReference type="ARBA" id="ARBA00022989"/>
    </source>
</evidence>
<evidence type="ECO:0000256" key="5">
    <source>
        <dbReference type="ARBA" id="ARBA00022692"/>
    </source>
</evidence>
<evidence type="ECO:0000313" key="10">
    <source>
        <dbReference type="EMBL" id="SOB94179.1"/>
    </source>
</evidence>
<feature type="transmembrane region" description="Helical" evidence="8">
    <location>
        <begin position="231"/>
        <end position="251"/>
    </location>
</feature>
<dbReference type="InterPro" id="IPR050297">
    <property type="entry name" value="LipidA_mod_glycosyltrf_83"/>
</dbReference>
<feature type="transmembrane region" description="Helical" evidence="8">
    <location>
        <begin position="339"/>
        <end position="356"/>
    </location>
</feature>
<feature type="transmembrane region" description="Helical" evidence="8">
    <location>
        <begin position="156"/>
        <end position="174"/>
    </location>
</feature>
<evidence type="ECO:0000256" key="8">
    <source>
        <dbReference type="SAM" id="Phobius"/>
    </source>
</evidence>
<feature type="transmembrane region" description="Helical" evidence="8">
    <location>
        <begin position="315"/>
        <end position="333"/>
    </location>
</feature>
<feature type="transmembrane region" description="Helical" evidence="8">
    <location>
        <begin position="109"/>
        <end position="126"/>
    </location>
</feature>
<feature type="transmembrane region" description="Helical" evidence="8">
    <location>
        <begin position="186"/>
        <end position="219"/>
    </location>
</feature>
<keyword evidence="7 8" id="KW-0472">Membrane</keyword>
<dbReference type="PANTHER" id="PTHR33908">
    <property type="entry name" value="MANNOSYLTRANSFERASE YKCB-RELATED"/>
    <property type="match status" value="1"/>
</dbReference>
<feature type="domain" description="ArnT-like N-terminal" evidence="9">
    <location>
        <begin position="74"/>
        <end position="219"/>
    </location>
</feature>
<keyword evidence="3" id="KW-0328">Glycosyltransferase</keyword>
<dbReference type="InterPro" id="IPR003342">
    <property type="entry name" value="ArnT-like_N"/>
</dbReference>
<proteinExistence type="predicted"/>
<name>A0A285RKH4_9RHOB</name>
<dbReference type="OrthoDB" id="9810951at2"/>
<sequence length="555" mass="57446">MHVPDIRILPLLGLTAPRLRRIVAVLLLFVGLAAFLPGFATLPVTDRDEARFVQASRQMVESGDPIEIRFGDTPRLKKPAGIYWLQSAAALASGAGAEAPLWVYRLPSLAGAVLALWLTVLVGTPLVGRRAALGGAALLAATLLLGAEARIAKTDAVLLATILAAQAVLARLHMRVPGAVPPGSALAFVFWGALAFGILVKGPIAPGVVGATALAVALLRREAGWLAPLRAPLPIALGAAIVLPWFVAITLRSGAEFWAGSVGTDLLPKMASGQEGKGAPPGSYLALLWATFWPASALLVLALPAIWRARATKPVVFLAAWVLPWWGVLEAVPTKLLHYPLPLYPALALAAAHFAPAGIGSGRGWRGAAIAALVPGPALGGAALALAWQSGARATELWPLALGLAVATGCVAALALVIWHGLWRPLVALSAAAGLALWSGLFATLPALDSLWPGHRAVETAVRLAHAAGCDRPRLTGWGYSEPSLLWLGGRETRLIAVHAPLPADLVGGACQFVIRSSTVDTPIPAACVTKGRFTGFALGAGRSVTLDLLDCGVQ</sequence>
<feature type="transmembrane region" description="Helical" evidence="8">
    <location>
        <begin position="368"/>
        <end position="388"/>
    </location>
</feature>
<keyword evidence="4 10" id="KW-0808">Transferase</keyword>
<feature type="transmembrane region" description="Helical" evidence="8">
    <location>
        <begin position="400"/>
        <end position="419"/>
    </location>
</feature>
<feature type="transmembrane region" description="Helical" evidence="8">
    <location>
        <begin position="21"/>
        <end position="40"/>
    </location>
</feature>
<dbReference type="Proteomes" id="UP000219111">
    <property type="component" value="Unassembled WGS sequence"/>
</dbReference>
<feature type="transmembrane region" description="Helical" evidence="8">
    <location>
        <begin position="426"/>
        <end position="448"/>
    </location>
</feature>
<comment type="subcellular location">
    <subcellularLocation>
        <location evidence="1">Cell membrane</location>
        <topology evidence="1">Multi-pass membrane protein</topology>
    </subcellularLocation>
</comment>
<evidence type="ECO:0000256" key="1">
    <source>
        <dbReference type="ARBA" id="ARBA00004651"/>
    </source>
</evidence>
<keyword evidence="2" id="KW-1003">Cell membrane</keyword>
<dbReference type="Pfam" id="PF02366">
    <property type="entry name" value="PMT"/>
    <property type="match status" value="1"/>
</dbReference>